<feature type="domain" description="F-box" evidence="2">
    <location>
        <begin position="8"/>
        <end position="49"/>
    </location>
</feature>
<dbReference type="Pfam" id="PF00646">
    <property type="entry name" value="F-box"/>
    <property type="match status" value="1"/>
</dbReference>
<dbReference type="SUPFAM" id="SSF81383">
    <property type="entry name" value="F-box domain"/>
    <property type="match status" value="1"/>
</dbReference>
<feature type="transmembrane region" description="Helical" evidence="1">
    <location>
        <begin position="346"/>
        <end position="365"/>
    </location>
</feature>
<reference evidence="4" key="1">
    <citation type="submission" date="2020-10" db="EMBL/GenBank/DDBJ databases">
        <authorList>
            <person name="Han B."/>
            <person name="Lu T."/>
            <person name="Zhao Q."/>
            <person name="Huang X."/>
            <person name="Zhao Y."/>
        </authorList>
    </citation>
    <scope>NUCLEOTIDE SEQUENCE</scope>
</reference>
<gene>
    <name evidence="4" type="ORF">NCGR_LOCUS18613</name>
</gene>
<keyword evidence="1" id="KW-0812">Transmembrane</keyword>
<dbReference type="OrthoDB" id="582030at2759"/>
<dbReference type="InterPro" id="IPR036047">
    <property type="entry name" value="F-box-like_dom_sf"/>
</dbReference>
<evidence type="ECO:0008006" key="6">
    <source>
        <dbReference type="Google" id="ProtNLM"/>
    </source>
</evidence>
<evidence type="ECO:0000259" key="2">
    <source>
        <dbReference type="Pfam" id="PF00646"/>
    </source>
</evidence>
<keyword evidence="1" id="KW-0472">Membrane</keyword>
<accession>A0A811NSR4</accession>
<keyword evidence="1" id="KW-1133">Transmembrane helix</keyword>
<evidence type="ECO:0000313" key="5">
    <source>
        <dbReference type="Proteomes" id="UP000604825"/>
    </source>
</evidence>
<dbReference type="EMBL" id="CAJGYO010000004">
    <property type="protein sequence ID" value="CAD6226970.1"/>
    <property type="molecule type" value="Genomic_DNA"/>
</dbReference>
<dbReference type="PANTHER" id="PTHR32133:SF356">
    <property type="entry name" value="F-BOX DOMAIN-CONTAINING PROTEIN"/>
    <property type="match status" value="1"/>
</dbReference>
<feature type="domain" description="F-box protein AT5G49610-like beta-propeller" evidence="3">
    <location>
        <begin position="100"/>
        <end position="355"/>
    </location>
</feature>
<protein>
    <recommendedName>
        <fullName evidence="6">F-box domain-containing protein</fullName>
    </recommendedName>
</protein>
<evidence type="ECO:0000256" key="1">
    <source>
        <dbReference type="SAM" id="Phobius"/>
    </source>
</evidence>
<organism evidence="4 5">
    <name type="scientific">Miscanthus lutarioriparius</name>
    <dbReference type="NCBI Taxonomy" id="422564"/>
    <lineage>
        <taxon>Eukaryota</taxon>
        <taxon>Viridiplantae</taxon>
        <taxon>Streptophyta</taxon>
        <taxon>Embryophyta</taxon>
        <taxon>Tracheophyta</taxon>
        <taxon>Spermatophyta</taxon>
        <taxon>Magnoliopsida</taxon>
        <taxon>Liliopsida</taxon>
        <taxon>Poales</taxon>
        <taxon>Poaceae</taxon>
        <taxon>PACMAD clade</taxon>
        <taxon>Panicoideae</taxon>
        <taxon>Andropogonodae</taxon>
        <taxon>Andropogoneae</taxon>
        <taxon>Saccharinae</taxon>
        <taxon>Miscanthus</taxon>
    </lineage>
</organism>
<keyword evidence="5" id="KW-1185">Reference proteome</keyword>
<feature type="transmembrane region" description="Helical" evidence="1">
    <location>
        <begin position="304"/>
        <end position="325"/>
    </location>
</feature>
<proteinExistence type="predicted"/>
<dbReference type="Proteomes" id="UP000604825">
    <property type="component" value="Unassembled WGS sequence"/>
</dbReference>
<name>A0A811NSR4_9POAL</name>
<evidence type="ECO:0000313" key="4">
    <source>
        <dbReference type="EMBL" id="CAD6226970.1"/>
    </source>
</evidence>
<dbReference type="AlphaFoldDB" id="A0A811NSR4"/>
<sequence>MAPPPRELVSDVISEILLRLPPDEPECLFRAALVCKPWLRTISDPAFLRRYRAFHGTPPLLGLVDTDPKINRGWSFRLVPTRAVPAFPFPAPDARCGLPLDCRHCRVLVGMVEDGRVNYLVCDPVTGVRYRLPQLEVRYICNAAAVFCAAAGCKHLDCHDGPFCVVLMIGYCSTNSMLATCYSSEIGAWSEEATWQGIGARQLYGRGALIGDEIYFMLSGNTGIIKYDWGKNCLSLVNPPPSAVYNNRVTLMMMECSLGLAGIEHSSLYLWSRRVSSEETAEWVQCRVIDLDTMMPMANPSDGASVFGFAEGVDVIFVRTLVGLFMMELKSGRVRKVHKINPGLSVLPYMGFYTPGIMLAPAYILDFFVSFHMFASLLVGSGL</sequence>
<dbReference type="InterPro" id="IPR001810">
    <property type="entry name" value="F-box_dom"/>
</dbReference>
<evidence type="ECO:0000259" key="3">
    <source>
        <dbReference type="Pfam" id="PF23635"/>
    </source>
</evidence>
<comment type="caution">
    <text evidence="4">The sequence shown here is derived from an EMBL/GenBank/DDBJ whole genome shotgun (WGS) entry which is preliminary data.</text>
</comment>
<dbReference type="PANTHER" id="PTHR32133">
    <property type="entry name" value="OS07G0120400 PROTEIN"/>
    <property type="match status" value="1"/>
</dbReference>
<dbReference type="Pfam" id="PF23635">
    <property type="entry name" value="Beta-prop_AT5G49610-like"/>
    <property type="match status" value="1"/>
</dbReference>
<dbReference type="InterPro" id="IPR056594">
    <property type="entry name" value="AT5G49610-like_b-prop"/>
</dbReference>